<dbReference type="EMBL" id="PEVY01000088">
    <property type="protein sequence ID" value="PIU74797.1"/>
    <property type="molecule type" value="Genomic_DNA"/>
</dbReference>
<dbReference type="GO" id="GO:0008757">
    <property type="term" value="F:S-adenosylmethionine-dependent methyltransferase activity"/>
    <property type="evidence" value="ECO:0007669"/>
    <property type="project" value="InterPro"/>
</dbReference>
<sequence length="225" mass="25426">MSFEKLSPIENMVPRGNLHTPENQETDIEKEAMDDLNDLGLSWDYLKEKLTLDIGAGPAIITETAKKKGVKVISLDKNPEMWTERDAKLPSTLYVKASAEQLPFQDGVFDLIISHAGPVTNTPEKKDVAKTLKEAEQVLKNEGEIRFGPGNLNANIFTSEELFTPEEKKLFTTEQRIDRIGEKAIEFLKSINPNIKRVLIKNPSYNYPSKTFYSLKKVSKKAENK</sequence>
<dbReference type="InterPro" id="IPR013216">
    <property type="entry name" value="Methyltransf_11"/>
</dbReference>
<gene>
    <name evidence="3" type="ORF">COS76_04245</name>
</gene>
<feature type="region of interest" description="Disordered" evidence="1">
    <location>
        <begin position="1"/>
        <end position="24"/>
    </location>
</feature>
<dbReference type="Proteomes" id="UP000228775">
    <property type="component" value="Unassembled WGS sequence"/>
</dbReference>
<protein>
    <recommendedName>
        <fullName evidence="2">Methyltransferase type 11 domain-containing protein</fullName>
    </recommendedName>
</protein>
<dbReference type="CDD" id="cd02440">
    <property type="entry name" value="AdoMet_MTases"/>
    <property type="match status" value="1"/>
</dbReference>
<organism evidence="3 4">
    <name type="scientific">Candidatus Portnoybacteria bacterium CG06_land_8_20_14_3_00_39_12</name>
    <dbReference type="NCBI Taxonomy" id="1974809"/>
    <lineage>
        <taxon>Bacteria</taxon>
        <taxon>Candidatus Portnoyibacteriota</taxon>
    </lineage>
</organism>
<dbReference type="Gene3D" id="3.40.50.150">
    <property type="entry name" value="Vaccinia Virus protein VP39"/>
    <property type="match status" value="1"/>
</dbReference>
<evidence type="ECO:0000256" key="1">
    <source>
        <dbReference type="SAM" id="MobiDB-lite"/>
    </source>
</evidence>
<reference evidence="4" key="1">
    <citation type="submission" date="2017-09" db="EMBL/GenBank/DDBJ databases">
        <title>Depth-based differentiation of microbial function through sediment-hosted aquifers and enrichment of novel symbionts in the deep terrestrial subsurface.</title>
        <authorList>
            <person name="Probst A.J."/>
            <person name="Ladd B."/>
            <person name="Jarett J.K."/>
            <person name="Geller-Mcgrath D.E."/>
            <person name="Sieber C.M.K."/>
            <person name="Emerson J.B."/>
            <person name="Anantharaman K."/>
            <person name="Thomas B.C."/>
            <person name="Malmstrom R."/>
            <person name="Stieglmeier M."/>
            <person name="Klingl A."/>
            <person name="Woyke T."/>
            <person name="Ryan C.M."/>
            <person name="Banfield J.F."/>
        </authorList>
    </citation>
    <scope>NUCLEOTIDE SEQUENCE [LARGE SCALE GENOMIC DNA]</scope>
</reference>
<evidence type="ECO:0000313" key="3">
    <source>
        <dbReference type="EMBL" id="PIU74797.1"/>
    </source>
</evidence>
<dbReference type="AlphaFoldDB" id="A0A2M7AW01"/>
<evidence type="ECO:0000313" key="4">
    <source>
        <dbReference type="Proteomes" id="UP000228775"/>
    </source>
</evidence>
<comment type="caution">
    <text evidence="3">The sequence shown here is derived from an EMBL/GenBank/DDBJ whole genome shotgun (WGS) entry which is preliminary data.</text>
</comment>
<dbReference type="InterPro" id="IPR029063">
    <property type="entry name" value="SAM-dependent_MTases_sf"/>
</dbReference>
<proteinExistence type="predicted"/>
<name>A0A2M7AW01_9BACT</name>
<accession>A0A2M7AW01</accession>
<evidence type="ECO:0000259" key="2">
    <source>
        <dbReference type="Pfam" id="PF08241"/>
    </source>
</evidence>
<dbReference type="Pfam" id="PF08241">
    <property type="entry name" value="Methyltransf_11"/>
    <property type="match status" value="1"/>
</dbReference>
<feature type="domain" description="Methyltransferase type 11" evidence="2">
    <location>
        <begin position="52"/>
        <end position="145"/>
    </location>
</feature>
<dbReference type="SUPFAM" id="SSF53335">
    <property type="entry name" value="S-adenosyl-L-methionine-dependent methyltransferases"/>
    <property type="match status" value="1"/>
</dbReference>